<keyword evidence="3 5" id="KW-0238">DNA-binding</keyword>
<evidence type="ECO:0000259" key="7">
    <source>
        <dbReference type="PROSITE" id="PS51253"/>
    </source>
</evidence>
<evidence type="ECO:0000259" key="6">
    <source>
        <dbReference type="PROSITE" id="PS50960"/>
    </source>
</evidence>
<gene>
    <name evidence="9" type="primary">LOC100369560</name>
</gene>
<dbReference type="PROSITE" id="PS51253">
    <property type="entry name" value="HTH_CENPB"/>
    <property type="match status" value="1"/>
</dbReference>
<dbReference type="SUPFAM" id="SSF46689">
    <property type="entry name" value="Homeodomain-like"/>
    <property type="match status" value="2"/>
</dbReference>
<comment type="similarity">
    <text evidence="2">Belongs to the tigger transposable element derived protein family.</text>
</comment>
<name>A0ABM0M134_SACKO</name>
<evidence type="ECO:0000256" key="5">
    <source>
        <dbReference type="PROSITE-ProRule" id="PRU00320"/>
    </source>
</evidence>
<evidence type="ECO:0000313" key="8">
    <source>
        <dbReference type="Proteomes" id="UP000694865"/>
    </source>
</evidence>
<feature type="DNA-binding region" description="H-T-H motif" evidence="5">
    <location>
        <begin position="27"/>
        <end position="47"/>
    </location>
</feature>
<dbReference type="Gene3D" id="1.10.10.10">
    <property type="entry name" value="Winged helix-like DNA-binding domain superfamily/Winged helix DNA-binding domain"/>
    <property type="match status" value="1"/>
</dbReference>
<organism evidence="8 9">
    <name type="scientific">Saccoglossus kowalevskii</name>
    <name type="common">Acorn worm</name>
    <dbReference type="NCBI Taxonomy" id="10224"/>
    <lineage>
        <taxon>Eukaryota</taxon>
        <taxon>Metazoa</taxon>
        <taxon>Hemichordata</taxon>
        <taxon>Enteropneusta</taxon>
        <taxon>Harrimaniidae</taxon>
        <taxon>Saccoglossus</taxon>
    </lineage>
</organism>
<dbReference type="InterPro" id="IPR036388">
    <property type="entry name" value="WH-like_DNA-bd_sf"/>
</dbReference>
<dbReference type="Proteomes" id="UP000694865">
    <property type="component" value="Unplaced"/>
</dbReference>
<dbReference type="GeneID" id="100369560"/>
<dbReference type="InterPro" id="IPR050863">
    <property type="entry name" value="CenT-Element_Derived"/>
</dbReference>
<comment type="subcellular location">
    <subcellularLocation>
        <location evidence="1 5">Nucleus</location>
    </subcellularLocation>
</comment>
<feature type="domain" description="HTH CENPB-type" evidence="7">
    <location>
        <begin position="65"/>
        <end position="138"/>
    </location>
</feature>
<dbReference type="Gene3D" id="1.10.10.60">
    <property type="entry name" value="Homeodomain-like"/>
    <property type="match status" value="1"/>
</dbReference>
<evidence type="ECO:0000256" key="4">
    <source>
        <dbReference type="ARBA" id="ARBA00023242"/>
    </source>
</evidence>
<dbReference type="InterPro" id="IPR004875">
    <property type="entry name" value="DDE_SF_endonuclease_dom"/>
</dbReference>
<dbReference type="InterPro" id="IPR007889">
    <property type="entry name" value="HTH_Psq"/>
</dbReference>
<dbReference type="Pfam" id="PF04218">
    <property type="entry name" value="CENP-B_N"/>
    <property type="match status" value="1"/>
</dbReference>
<keyword evidence="4 5" id="KW-0539">Nucleus</keyword>
<dbReference type="Pfam" id="PF03221">
    <property type="entry name" value="HTH_Tnp_Tc5"/>
    <property type="match status" value="1"/>
</dbReference>
<accession>A0ABM0M134</accession>
<dbReference type="Pfam" id="PF03184">
    <property type="entry name" value="DDE_1"/>
    <property type="match status" value="1"/>
</dbReference>
<sequence>MSKRKLTSVSVRDKLAAIDRVRKGETKAKIARDLGVGESTIRGWVKDETKLRKFIFDVDQESGLKRKRAKLASNEDIDKAVYVWFIQGRSAGTPLSGPIIREKARILAKQLRGQDFDFEASAGWFWRWQNRHAVHEISVQGEARSADIEAARNFPRKLKEIIEAGGYSEEQIYNADEAGLFWKMLPSKTQASASNSQNVGHKQNKQRITVMFTANKTGSHKLKPLVIGKSLRPRCFHHVNTDNLPIVYMASGNAWMTSFCSRTGFLTISSQVYVATCHRTDLNRKHCCF</sequence>
<reference evidence="9" key="1">
    <citation type="submission" date="2025-08" db="UniProtKB">
        <authorList>
            <consortium name="RefSeq"/>
        </authorList>
    </citation>
    <scope>IDENTIFICATION</scope>
    <source>
        <tissue evidence="9">Testes</tissue>
    </source>
</reference>
<feature type="domain" description="HTH psq-type" evidence="6">
    <location>
        <begin position="1"/>
        <end position="51"/>
    </location>
</feature>
<dbReference type="InterPro" id="IPR009057">
    <property type="entry name" value="Homeodomain-like_sf"/>
</dbReference>
<evidence type="ECO:0000313" key="9">
    <source>
        <dbReference type="RefSeq" id="XP_006813725.1"/>
    </source>
</evidence>
<evidence type="ECO:0000256" key="2">
    <source>
        <dbReference type="ARBA" id="ARBA00010881"/>
    </source>
</evidence>
<protein>
    <submittedName>
        <fullName evidence="9">Tigger transposable element-derived protein 5-like</fullName>
    </submittedName>
</protein>
<dbReference type="PROSITE" id="PS50960">
    <property type="entry name" value="HTH_PSQ"/>
    <property type="match status" value="1"/>
</dbReference>
<evidence type="ECO:0000256" key="3">
    <source>
        <dbReference type="ARBA" id="ARBA00023125"/>
    </source>
</evidence>
<dbReference type="SMART" id="SM00674">
    <property type="entry name" value="CENPB"/>
    <property type="match status" value="1"/>
</dbReference>
<dbReference type="RefSeq" id="XP_006813725.1">
    <property type="nucleotide sequence ID" value="XM_006813662.1"/>
</dbReference>
<dbReference type="PANTHER" id="PTHR19303">
    <property type="entry name" value="TRANSPOSON"/>
    <property type="match status" value="1"/>
</dbReference>
<keyword evidence="8" id="KW-1185">Reference proteome</keyword>
<dbReference type="PANTHER" id="PTHR19303:SF56">
    <property type="entry name" value="TIGGER TRANSPOSABLE ELEMENT-DERIVED PROTEIN 5"/>
    <property type="match status" value="1"/>
</dbReference>
<proteinExistence type="inferred from homology"/>
<dbReference type="InterPro" id="IPR006600">
    <property type="entry name" value="HTH_CenpB_DNA-bd_dom"/>
</dbReference>
<evidence type="ECO:0000256" key="1">
    <source>
        <dbReference type="ARBA" id="ARBA00004123"/>
    </source>
</evidence>